<feature type="coiled-coil region" evidence="5">
    <location>
        <begin position="1364"/>
        <end position="1429"/>
    </location>
</feature>
<dbReference type="Pfam" id="PF00023">
    <property type="entry name" value="Ank"/>
    <property type="match status" value="2"/>
</dbReference>
<feature type="coiled-coil region" evidence="5">
    <location>
        <begin position="1488"/>
        <end position="1551"/>
    </location>
</feature>
<feature type="region of interest" description="Disordered" evidence="6">
    <location>
        <begin position="216"/>
        <end position="266"/>
    </location>
</feature>
<dbReference type="InterPro" id="IPR036770">
    <property type="entry name" value="Ankyrin_rpt-contain_sf"/>
</dbReference>
<feature type="region of interest" description="Disordered" evidence="6">
    <location>
        <begin position="450"/>
        <end position="576"/>
    </location>
</feature>
<keyword evidence="9" id="KW-1185">Reference proteome</keyword>
<feature type="repeat" description="ANK" evidence="4">
    <location>
        <begin position="108"/>
        <end position="140"/>
    </location>
</feature>
<feature type="coiled-coil region" evidence="5">
    <location>
        <begin position="703"/>
        <end position="828"/>
    </location>
</feature>
<proteinExistence type="predicted"/>
<dbReference type="CTD" id="22852"/>
<protein>
    <submittedName>
        <fullName evidence="10">Ankyrin repeat domain-containing protein 26 isoform X8</fullName>
    </submittedName>
</protein>
<evidence type="ECO:0000256" key="2">
    <source>
        <dbReference type="ARBA" id="ARBA00023043"/>
    </source>
</evidence>
<accession>A0A9W2WX37</accession>
<dbReference type="PANTHER" id="PTHR24147:SF60">
    <property type="entry name" value="ANKYRIN REPEAT DOMAIN-CONTAINING PROTEIN 26-RELATED"/>
    <property type="match status" value="1"/>
</dbReference>
<feature type="compositionally biased region" description="Basic and acidic residues" evidence="6">
    <location>
        <begin position="22"/>
        <end position="34"/>
    </location>
</feature>
<dbReference type="Pfam" id="PF12796">
    <property type="entry name" value="Ank_2"/>
    <property type="match status" value="1"/>
</dbReference>
<dbReference type="RefSeq" id="XP_054943797.1">
    <property type="nucleotide sequence ID" value="XM_055087822.1"/>
</dbReference>
<feature type="domain" description="DUF3496" evidence="7">
    <location>
        <begin position="1488"/>
        <end position="1595"/>
    </location>
</feature>
<feature type="repeat" description="ANK" evidence="4">
    <location>
        <begin position="174"/>
        <end position="206"/>
    </location>
</feature>
<dbReference type="PROSITE" id="PS50297">
    <property type="entry name" value="ANK_REP_REGION"/>
    <property type="match status" value="4"/>
</dbReference>
<feature type="repeat" description="ANK" evidence="4">
    <location>
        <begin position="75"/>
        <end position="107"/>
    </location>
</feature>
<keyword evidence="1" id="KW-0677">Repeat</keyword>
<feature type="coiled-coil region" evidence="5">
    <location>
        <begin position="903"/>
        <end position="976"/>
    </location>
</feature>
<sequence>MKKIFGFGSKKGESPFGSSTSPRRESGNRVNSRPEYHIRDKDLGKIHKAASVGNVAKVQQILLLGKNGLNDRDKMNRTALHLACANGHPAVVTLLVERKCQLNLCDNENRTALMKAIQCQEEECATILLEHGADPNVMDVSGNTALHYAALYQNISLAAKLLSHDANIEARNKEDLTPLLLAVSENNQQMVEFLVKKEANIHVVDKMKSNRQLISEYKEEKRPKTPSQNSNPVDESSEEESLSRLSNKPGVDDSWPTSDDEDLDFDTKNVLKPSLTKLMSASRQSKKNIEAKCGIVRPEKRTFFEDNSSDNENEDVVETFPKPSIRLQGVSHPAFPSPEPLPKPLKSLAGLGLTKEGATNPEIGEKENDTDIESAPQEQTDHNNLTPFDGAHKNNRSDMMSALGLGEEEDIESPWDSESISESLPRKYVDHLSGAAGQRGKNMLNVQVEDSPEKYPHLKSAVGVKDSVPNKTVGMKDLQTSRSDLSAELDLEITSEEAQERLDGSENNHSQVEEEKKKHKSSEMDVSENIYDADDSGLIQQRKSRETNNQQFPTIENEDSDSSSPGMHMKEVKKNENEKWTSKECVITPVFEKADSLIGGLLHMNDDNSLSGVDQDDGRAAKETSSEKNKVKEQINSVDDLDDLTQSSETAFEDCQMLYSNYKNSMLLIEQLGMECKDSVSLLKIQDAVLSYERLIEIKKNHCELLTGKNKKMESKVSGLQKELSETKEMKSQLEHQKVEWEQELCSLRFTLKQEEEKRRNADMLYEKIREQLRRKEEQYSKEVEMKQQLELTLRALDMELRTVRNNLNQVVEERNDTQRQLSREQNARILQDGILTNHLAKQKEIEMSNKEMNSEVSDSPEKEKDLLHKNHMLQDEVGMLRLEIDTIKCQNQEKEKKYFEDIEIVKEKNDDLQKTIKLNEETLTKTIFQYTGQLNVLTAENTMLNSKLENEKQSKERLETEVESYRSRLATAIHDHHQSQTSKRDLELAFQRARDEWLRLQDKMNFDVSNLNDNNEMLSQQLSKAESKFNSLETKLHHTRDALREKTLVLERVQRDLSQTQCQKKEIEQMYQSEQGKVNKYIGKQESLEERLSQLQSENMLLRQQLDDAQNKADSKEKTVINIQDQFQDIVKKLQAESEKQGLMLEERNKELINECNHLKERMYQYENEKTEREALVRQLQQELADTLKKQSMSEASLEVTSRYRTNLEDEAQDLKKKLRQVTSQLQEAQDRRTEAMRCAEKTQDHIQKYNLKQNRKLEIENAKLKATLKKRAGIIEQLQKNLLSTSSSEDEKEQLKKCIELKQSLEYSLDQEMKRNSELEKEITGLKKLLKMPRRKLNEYENGELSFHGDLKTNQIEMDIQINMLKHKIDDLTAELETASSKCLHLDAKNQVLQQELLSMKVMQKKCEKLEKNKKKLEQEVVNLRSHIEMNMIEHSQVEQYKREIEERARQDIIEKLKEVNLFLQTQAASQENLEQLRENNNASIRSQMELRIKDLESELSKMKTSQEDSNKAELEKYKQLYLEELKVRKSLANKLNKTNERLAEISTKLLVEKQQNRSLLSTLTTRPVLEPPCVGNLNNSLVLNRNLTPGENLEISTSSSRPSNKSMEIYLTKMQQEMEKNITRELEKAAAECESGSYRASPLGATDESNLNQDLVLKTSQEYVQILKKNYMI</sequence>
<evidence type="ECO:0000256" key="4">
    <source>
        <dbReference type="PROSITE-ProRule" id="PRU00023"/>
    </source>
</evidence>
<dbReference type="PANTHER" id="PTHR24147">
    <property type="entry name" value="ANKYRIN REPEAT DOMAIN 36-RELATED"/>
    <property type="match status" value="1"/>
</dbReference>
<dbReference type="FunFam" id="1.25.40.20:FF:000208">
    <property type="entry name" value="Ankyrin repeat domain-containing protein 26"/>
    <property type="match status" value="1"/>
</dbReference>
<dbReference type="SMART" id="SM00248">
    <property type="entry name" value="ANK"/>
    <property type="match status" value="4"/>
</dbReference>
<organism evidence="9 10">
    <name type="scientific">Physeter macrocephalus</name>
    <name type="common">Sperm whale</name>
    <name type="synonym">Physeter catodon</name>
    <dbReference type="NCBI Taxonomy" id="9755"/>
    <lineage>
        <taxon>Eukaryota</taxon>
        <taxon>Metazoa</taxon>
        <taxon>Chordata</taxon>
        <taxon>Craniata</taxon>
        <taxon>Vertebrata</taxon>
        <taxon>Euteleostomi</taxon>
        <taxon>Mammalia</taxon>
        <taxon>Eutheria</taxon>
        <taxon>Laurasiatheria</taxon>
        <taxon>Artiodactyla</taxon>
        <taxon>Whippomorpha</taxon>
        <taxon>Cetacea</taxon>
        <taxon>Odontoceti</taxon>
        <taxon>Physeteridae</taxon>
        <taxon>Physeter</taxon>
    </lineage>
</organism>
<dbReference type="Pfam" id="PF14915">
    <property type="entry name" value="CCDC144C"/>
    <property type="match status" value="1"/>
</dbReference>
<feature type="compositionally biased region" description="Basic and acidic residues" evidence="6">
    <location>
        <begin position="616"/>
        <end position="631"/>
    </location>
</feature>
<dbReference type="InterPro" id="IPR050657">
    <property type="entry name" value="Ankyrin_repeat_domain"/>
</dbReference>
<evidence type="ECO:0000256" key="6">
    <source>
        <dbReference type="SAM" id="MobiDB-lite"/>
    </source>
</evidence>
<evidence type="ECO:0000313" key="9">
    <source>
        <dbReference type="Proteomes" id="UP000248484"/>
    </source>
</evidence>
<feature type="region of interest" description="Disordered" evidence="6">
    <location>
        <begin position="327"/>
        <end position="422"/>
    </location>
</feature>
<feature type="compositionally biased region" description="Acidic residues" evidence="6">
    <location>
        <begin position="487"/>
        <end position="497"/>
    </location>
</feature>
<evidence type="ECO:0000259" key="8">
    <source>
        <dbReference type="Pfam" id="PF14915"/>
    </source>
</evidence>
<dbReference type="GeneID" id="102976842"/>
<feature type="compositionally biased region" description="Polar residues" evidence="6">
    <location>
        <begin position="376"/>
        <end position="386"/>
    </location>
</feature>
<dbReference type="PROSITE" id="PS50088">
    <property type="entry name" value="ANK_REPEAT"/>
    <property type="match status" value="4"/>
</dbReference>
<keyword evidence="3 5" id="KW-0175">Coiled coil</keyword>
<feature type="compositionally biased region" description="Acidic residues" evidence="6">
    <location>
        <begin position="406"/>
        <end position="415"/>
    </location>
</feature>
<keyword evidence="2 4" id="KW-0040">ANK repeat</keyword>
<feature type="coiled-coil region" evidence="5">
    <location>
        <begin position="1009"/>
        <end position="1233"/>
    </location>
</feature>
<gene>
    <name evidence="10" type="primary">ANKRD26</name>
</gene>
<evidence type="ECO:0000256" key="5">
    <source>
        <dbReference type="SAM" id="Coils"/>
    </source>
</evidence>
<dbReference type="Gene3D" id="1.25.40.20">
    <property type="entry name" value="Ankyrin repeat-containing domain"/>
    <property type="match status" value="2"/>
</dbReference>
<evidence type="ECO:0000313" key="10">
    <source>
        <dbReference type="RefSeq" id="XP_054943797.1"/>
    </source>
</evidence>
<feature type="coiled-coil region" evidence="5">
    <location>
        <begin position="1304"/>
        <end position="1331"/>
    </location>
</feature>
<reference evidence="10" key="1">
    <citation type="submission" date="2025-08" db="UniProtKB">
        <authorList>
            <consortium name="RefSeq"/>
        </authorList>
    </citation>
    <scope>IDENTIFICATION</scope>
    <source>
        <tissue evidence="10">Muscle</tissue>
    </source>
</reference>
<dbReference type="Proteomes" id="UP000248484">
    <property type="component" value="Chromosome 11"/>
</dbReference>
<feature type="compositionally biased region" description="Polar residues" evidence="6">
    <location>
        <begin position="225"/>
        <end position="234"/>
    </location>
</feature>
<dbReference type="InterPro" id="IPR021885">
    <property type="entry name" value="DUF3496"/>
</dbReference>
<feature type="region of interest" description="Disordered" evidence="6">
    <location>
        <begin position="606"/>
        <end position="631"/>
    </location>
</feature>
<feature type="domain" description="CCDC144C-like coiled-coil" evidence="8">
    <location>
        <begin position="750"/>
        <end position="1226"/>
    </location>
</feature>
<dbReference type="InterPro" id="IPR002110">
    <property type="entry name" value="Ankyrin_rpt"/>
</dbReference>
<dbReference type="InterPro" id="IPR039497">
    <property type="entry name" value="CC144C-like_CC_dom"/>
</dbReference>
<evidence type="ECO:0000259" key="7">
    <source>
        <dbReference type="Pfam" id="PF12001"/>
    </source>
</evidence>
<name>A0A9W2WX37_PHYMC</name>
<dbReference type="SUPFAM" id="SSF48403">
    <property type="entry name" value="Ankyrin repeat"/>
    <property type="match status" value="1"/>
</dbReference>
<evidence type="ECO:0000256" key="3">
    <source>
        <dbReference type="ARBA" id="ARBA00023054"/>
    </source>
</evidence>
<feature type="compositionally biased region" description="Basic and acidic residues" evidence="6">
    <location>
        <begin position="498"/>
        <end position="516"/>
    </location>
</feature>
<feature type="region of interest" description="Disordered" evidence="6">
    <location>
        <begin position="1"/>
        <end position="34"/>
    </location>
</feature>
<evidence type="ECO:0000256" key="1">
    <source>
        <dbReference type="ARBA" id="ARBA00022737"/>
    </source>
</evidence>
<feature type="repeat" description="ANK" evidence="4">
    <location>
        <begin position="141"/>
        <end position="173"/>
    </location>
</feature>
<dbReference type="Pfam" id="PF12001">
    <property type="entry name" value="DUF3496"/>
    <property type="match status" value="1"/>
</dbReference>